<dbReference type="InterPro" id="IPR001199">
    <property type="entry name" value="Cyt_B5-like_heme/steroid-bd"/>
</dbReference>
<accession>G0TU37</accession>
<comment type="similarity">
    <text evidence="6">Belongs to the cytochrome b5 family. MAPR subfamily.</text>
</comment>
<dbReference type="PANTHER" id="PTHR10281">
    <property type="entry name" value="MEMBRANE-ASSOCIATED PROGESTERONE RECEPTOR COMPONENT-RELATED"/>
    <property type="match status" value="1"/>
</dbReference>
<dbReference type="InterPro" id="IPR036400">
    <property type="entry name" value="Cyt_B5-like_heme/steroid_sf"/>
</dbReference>
<name>G0TU37_TRYVY</name>
<dbReference type="SUPFAM" id="SSF55856">
    <property type="entry name" value="Cytochrome b5-like heme/steroid binding domain"/>
    <property type="match status" value="1"/>
</dbReference>
<dbReference type="PANTHER" id="PTHR10281:SF72">
    <property type="entry name" value="NEUDESIN"/>
    <property type="match status" value="1"/>
</dbReference>
<evidence type="ECO:0000256" key="3">
    <source>
        <dbReference type="ARBA" id="ARBA00022723"/>
    </source>
</evidence>
<comment type="subcellular location">
    <subcellularLocation>
        <location evidence="1">Endoplasmic reticulum</location>
    </subcellularLocation>
</comment>
<reference evidence="8" key="1">
    <citation type="journal article" date="2012" name="Proc. Natl. Acad. Sci. U.S.A.">
        <title>Antigenic diversity is generated by distinct evolutionary mechanisms in African trypanosome species.</title>
        <authorList>
            <person name="Jackson A.P."/>
            <person name="Berry A."/>
            <person name="Aslett M."/>
            <person name="Allison H.C."/>
            <person name="Burton P."/>
            <person name="Vavrova-Anderson J."/>
            <person name="Brown R."/>
            <person name="Browne H."/>
            <person name="Corton N."/>
            <person name="Hauser H."/>
            <person name="Gamble J."/>
            <person name="Gilderthorp R."/>
            <person name="Marcello L."/>
            <person name="McQuillan J."/>
            <person name="Otto T.D."/>
            <person name="Quail M.A."/>
            <person name="Sanders M.J."/>
            <person name="van Tonder A."/>
            <person name="Ginger M.L."/>
            <person name="Field M.C."/>
            <person name="Barry J.D."/>
            <person name="Hertz-Fowler C."/>
            <person name="Berriman M."/>
        </authorList>
    </citation>
    <scope>NUCLEOTIDE SEQUENCE</scope>
    <source>
        <strain evidence="8">Y486</strain>
    </source>
</reference>
<evidence type="ECO:0000259" key="7">
    <source>
        <dbReference type="SMART" id="SM01117"/>
    </source>
</evidence>
<keyword evidence="4" id="KW-0256">Endoplasmic reticulum</keyword>
<gene>
    <name evidence="8" type="ORF">TVY486_0401370</name>
</gene>
<dbReference type="VEuPathDB" id="TriTrypDB:TvY486_0401370"/>
<dbReference type="GO" id="GO:0016020">
    <property type="term" value="C:membrane"/>
    <property type="evidence" value="ECO:0007669"/>
    <property type="project" value="TreeGrafter"/>
</dbReference>
<protein>
    <recommendedName>
        <fullName evidence="7">Cytochrome b5 heme-binding domain-containing protein</fullName>
    </recommendedName>
</protein>
<dbReference type="EMBL" id="HE573020">
    <property type="protein sequence ID" value="CCC47471.1"/>
    <property type="molecule type" value="Genomic_DNA"/>
</dbReference>
<sequence>MQLSDTALGAVAVAFIALMTLKHMHILDRFCSTTDASGAVGASIRPVEPIKKQAFNAESLSVYDGVQNRDIYVSVKETVYEVAPQFYGPGESYHVYAGKEISRCLAKCDLTGTEANKHWLPGTSQEELGKLEKWVSVFETKYPVVGWFVWDEEFNGL</sequence>
<dbReference type="AlphaFoldDB" id="G0TU37"/>
<dbReference type="OMA" id="KYPVVGW"/>
<evidence type="ECO:0000313" key="8">
    <source>
        <dbReference type="EMBL" id="CCC47471.1"/>
    </source>
</evidence>
<keyword evidence="3" id="KW-0479">Metal-binding</keyword>
<organism evidence="8">
    <name type="scientific">Trypanosoma vivax (strain Y486)</name>
    <dbReference type="NCBI Taxonomy" id="1055687"/>
    <lineage>
        <taxon>Eukaryota</taxon>
        <taxon>Discoba</taxon>
        <taxon>Euglenozoa</taxon>
        <taxon>Kinetoplastea</taxon>
        <taxon>Metakinetoplastina</taxon>
        <taxon>Trypanosomatida</taxon>
        <taxon>Trypanosomatidae</taxon>
        <taxon>Trypanosoma</taxon>
        <taxon>Duttonella</taxon>
    </lineage>
</organism>
<evidence type="ECO:0000256" key="5">
    <source>
        <dbReference type="ARBA" id="ARBA00023004"/>
    </source>
</evidence>
<keyword evidence="2" id="KW-0349">Heme</keyword>
<evidence type="ECO:0000256" key="6">
    <source>
        <dbReference type="ARBA" id="ARBA00038357"/>
    </source>
</evidence>
<dbReference type="SMART" id="SM01117">
    <property type="entry name" value="Cyt-b5"/>
    <property type="match status" value="1"/>
</dbReference>
<evidence type="ECO:0000256" key="4">
    <source>
        <dbReference type="ARBA" id="ARBA00022824"/>
    </source>
</evidence>
<keyword evidence="5" id="KW-0408">Iron</keyword>
<dbReference type="GO" id="GO:0046872">
    <property type="term" value="F:metal ion binding"/>
    <property type="evidence" value="ECO:0007669"/>
    <property type="project" value="UniProtKB-KW"/>
</dbReference>
<feature type="domain" description="Cytochrome b5 heme-binding" evidence="7">
    <location>
        <begin position="55"/>
        <end position="149"/>
    </location>
</feature>
<dbReference type="Gene3D" id="3.10.120.10">
    <property type="entry name" value="Cytochrome b5-like heme/steroid binding domain"/>
    <property type="match status" value="1"/>
</dbReference>
<dbReference type="InterPro" id="IPR050577">
    <property type="entry name" value="MAPR/NEUFC/NENF-like"/>
</dbReference>
<dbReference type="GO" id="GO:0005783">
    <property type="term" value="C:endoplasmic reticulum"/>
    <property type="evidence" value="ECO:0007669"/>
    <property type="project" value="UniProtKB-SubCell"/>
</dbReference>
<proteinExistence type="inferred from homology"/>
<evidence type="ECO:0000256" key="2">
    <source>
        <dbReference type="ARBA" id="ARBA00022617"/>
    </source>
</evidence>
<evidence type="ECO:0000256" key="1">
    <source>
        <dbReference type="ARBA" id="ARBA00004240"/>
    </source>
</evidence>